<keyword evidence="5" id="KW-0256">Endoplasmic reticulum</keyword>
<dbReference type="InterPro" id="IPR021720">
    <property type="entry name" value="Malectin_dom"/>
</dbReference>
<keyword evidence="9" id="KW-0119">Carbohydrate metabolism</keyword>
<dbReference type="SUPFAM" id="SSF49785">
    <property type="entry name" value="Galactose-binding domain-like"/>
    <property type="match status" value="1"/>
</dbReference>
<keyword evidence="6" id="KW-1133">Transmembrane helix</keyword>
<feature type="domain" description="Malectin" evidence="10">
    <location>
        <begin position="420"/>
        <end position="553"/>
    </location>
</feature>
<dbReference type="PANTHER" id="PTHR13460">
    <property type="match status" value="1"/>
</dbReference>
<evidence type="ECO:0000256" key="3">
    <source>
        <dbReference type="ARBA" id="ARBA00022692"/>
    </source>
</evidence>
<dbReference type="PANTHER" id="PTHR13460:SF0">
    <property type="entry name" value="MALECTIN"/>
    <property type="match status" value="1"/>
</dbReference>
<evidence type="ECO:0000313" key="12">
    <source>
        <dbReference type="Proteomes" id="UP001597544"/>
    </source>
</evidence>
<evidence type="ECO:0000256" key="2">
    <source>
        <dbReference type="ARBA" id="ARBA00009141"/>
    </source>
</evidence>
<dbReference type="Gene3D" id="2.60.120.200">
    <property type="match status" value="1"/>
</dbReference>
<dbReference type="Gene3D" id="2.60.120.430">
    <property type="entry name" value="Galactose-binding lectin"/>
    <property type="match status" value="1"/>
</dbReference>
<evidence type="ECO:0000259" key="10">
    <source>
        <dbReference type="Pfam" id="PF11721"/>
    </source>
</evidence>
<protein>
    <submittedName>
        <fullName evidence="11">Heparin lyase I family protein</fullName>
    </submittedName>
</protein>
<evidence type="ECO:0000256" key="7">
    <source>
        <dbReference type="ARBA" id="ARBA00023136"/>
    </source>
</evidence>
<keyword evidence="12" id="KW-1185">Reference proteome</keyword>
<evidence type="ECO:0000256" key="8">
    <source>
        <dbReference type="ARBA" id="ARBA00023180"/>
    </source>
</evidence>
<sequence>MNFKFRNLVMPLLIGAVAISCEKKELEELTPNQLSTSETSNLTTSANILFEETFEGSTLFSGLREQFGTSYAFSTANSPVYNGSKSGRFELRDTDPMVSNGTRTEVVFPAQSNQNRWYAFSVYFPSNGYEKDSKGDVISQWHQGGGKNPSISLRTVYDKLLLDFRTDPGTPQKEYLLNPIAKDVWHTFVMHINHSHGSDGVIEIWHNGVKVFTHKGGNSYDSTYESPRWKLGIYKSPWNESNTTDVSKRVLYFDEIRMGNERATLAEMTPRKGSTSTSTTTTTTTSKVTSLTLVNADTDQDIMELKQGATLNLASLPTKNLNIRANTGSDVSSVTFSLSGAQSKTVTENRKPFAMAGDDMRGNYYNWTPSIGSYTLKATPSVNGSASAALNVSFTVVNQTTSSISSQTSTTSQSAGILTNVGGLKFVDGNSRTWSADANFNTGETSSKSFDVAGTTNDPLYLSYRYASNGATINYNIPVSASGVYTIKLHFMEPYFKRSGERVSNINLETNQVLSNFDVYAEAGFGRALVKTFTNVSITDGKLDLDLYSVKNNAILSAVEIIKQ</sequence>
<keyword evidence="4" id="KW-0732">Signal</keyword>
<evidence type="ECO:0000256" key="1">
    <source>
        <dbReference type="ARBA" id="ARBA00004115"/>
    </source>
</evidence>
<accession>A0ABW5IQC1</accession>
<dbReference type="PROSITE" id="PS51257">
    <property type="entry name" value="PROKAR_LIPOPROTEIN"/>
    <property type="match status" value="1"/>
</dbReference>
<keyword evidence="11" id="KW-0456">Lyase</keyword>
<reference evidence="12" key="1">
    <citation type="journal article" date="2019" name="Int. J. Syst. Evol. Microbiol.">
        <title>The Global Catalogue of Microorganisms (GCM) 10K type strain sequencing project: providing services to taxonomists for standard genome sequencing and annotation.</title>
        <authorList>
            <consortium name="The Broad Institute Genomics Platform"/>
            <consortium name="The Broad Institute Genome Sequencing Center for Infectious Disease"/>
            <person name="Wu L."/>
            <person name="Ma J."/>
        </authorList>
    </citation>
    <scope>NUCLEOTIDE SEQUENCE [LARGE SCALE GENOMIC DNA]</scope>
    <source>
        <strain evidence="12">KCTC 42498</strain>
    </source>
</reference>
<dbReference type="RefSeq" id="WP_377509363.1">
    <property type="nucleotide sequence ID" value="NZ_JBHULU010000021.1"/>
</dbReference>
<dbReference type="Proteomes" id="UP001597544">
    <property type="component" value="Unassembled WGS sequence"/>
</dbReference>
<evidence type="ECO:0000256" key="9">
    <source>
        <dbReference type="ARBA" id="ARBA00023277"/>
    </source>
</evidence>
<proteinExistence type="inferred from homology"/>
<evidence type="ECO:0000256" key="5">
    <source>
        <dbReference type="ARBA" id="ARBA00022824"/>
    </source>
</evidence>
<dbReference type="GO" id="GO:0016829">
    <property type="term" value="F:lyase activity"/>
    <property type="evidence" value="ECO:0007669"/>
    <property type="project" value="UniProtKB-KW"/>
</dbReference>
<evidence type="ECO:0000313" key="11">
    <source>
        <dbReference type="EMBL" id="MFD2515172.1"/>
    </source>
</evidence>
<gene>
    <name evidence="11" type="ORF">ACFSRY_14965</name>
</gene>
<organism evidence="11 12">
    <name type="scientific">Pontibacter locisalis</name>
    <dbReference type="NCBI Taxonomy" id="1719035"/>
    <lineage>
        <taxon>Bacteria</taxon>
        <taxon>Pseudomonadati</taxon>
        <taxon>Bacteroidota</taxon>
        <taxon>Cytophagia</taxon>
        <taxon>Cytophagales</taxon>
        <taxon>Hymenobacteraceae</taxon>
        <taxon>Pontibacter</taxon>
    </lineage>
</organism>
<keyword evidence="8" id="KW-0325">Glycoprotein</keyword>
<evidence type="ECO:0000256" key="6">
    <source>
        <dbReference type="ARBA" id="ARBA00022989"/>
    </source>
</evidence>
<keyword evidence="7" id="KW-0472">Membrane</keyword>
<comment type="subcellular location">
    <subcellularLocation>
        <location evidence="1">Endoplasmic reticulum membrane</location>
        <topology evidence="1">Single-pass type I membrane protein</topology>
    </subcellularLocation>
</comment>
<evidence type="ECO:0000256" key="4">
    <source>
        <dbReference type="ARBA" id="ARBA00022729"/>
    </source>
</evidence>
<dbReference type="EMBL" id="JBHULU010000021">
    <property type="protein sequence ID" value="MFD2515172.1"/>
    <property type="molecule type" value="Genomic_DNA"/>
</dbReference>
<name>A0ABW5IQC1_9BACT</name>
<comment type="similarity">
    <text evidence="2">Belongs to the malectin family.</text>
</comment>
<comment type="caution">
    <text evidence="11">The sequence shown here is derived from an EMBL/GenBank/DDBJ whole genome shotgun (WGS) entry which is preliminary data.</text>
</comment>
<dbReference type="InterPro" id="IPR039155">
    <property type="entry name" value="MLEC"/>
</dbReference>
<dbReference type="Pfam" id="PF11721">
    <property type="entry name" value="Malectin"/>
    <property type="match status" value="1"/>
</dbReference>
<dbReference type="Pfam" id="PF14099">
    <property type="entry name" value="Polysacc_lyase"/>
    <property type="match status" value="1"/>
</dbReference>
<keyword evidence="3" id="KW-0812">Transmembrane</keyword>
<dbReference type="InterPro" id="IPR008979">
    <property type="entry name" value="Galactose-bd-like_sf"/>
</dbReference>
<dbReference type="InterPro" id="IPR025975">
    <property type="entry name" value="Polysacc_lyase"/>
</dbReference>